<keyword evidence="2" id="KW-1185">Reference proteome</keyword>
<dbReference type="EMBL" id="SRYB01000021">
    <property type="protein sequence ID" value="TGY77696.1"/>
    <property type="molecule type" value="Genomic_DNA"/>
</dbReference>
<sequence>MIIRQFFWVFIASVVLMASFACSDSVERRRMGQAEGIMQEHPDSALSLLESLDRDMLTCDYDRALYGLLYTQALDKNYLQIENDSIISFAVDYFRANGDEERLMKSLYYHGIAKLGIGNYPVAVVLFMQAMDIADRIGDKFWAGMSARGVADVYTETYNSSEELMYAEREYENFKAAGIQPHLNFALLDLERAYNNMGDYNKACEMCEQVEELALSTGDTLLHENCLRASITAYIGNNESEKSVEKIRMLCDNGWSTLEDSTYMVVAYSLLGETDSATDLFNKISCLDSLRYNFAAYHLTKAKGKESEALKNLEILHELSSRIVRINMNSGLISSVADYYKLSNESVRRELEISNRLFWCSLVIGGLVIVILGFGIFILIKRQQKATEDKILFAEQLQEMHDKNDRVSIESNKKIKELLASRYGLLDDLCVIVRGNDVKSAKNKIVDTVSSLINGLSIDGEKIRELKQEVDTMHDGLMTDFEKDLPGLKDADYCLFLFSVLGFSNTAIALLLKEDKINSVYDRKRRLKDRIRQLKDQEKERYLSFL</sequence>
<dbReference type="Proteomes" id="UP000306319">
    <property type="component" value="Unassembled WGS sequence"/>
</dbReference>
<comment type="caution">
    <text evidence="1">The sequence shown here is derived from an EMBL/GenBank/DDBJ whole genome shotgun (WGS) entry which is preliminary data.</text>
</comment>
<evidence type="ECO:0000313" key="1">
    <source>
        <dbReference type="EMBL" id="TGY77696.1"/>
    </source>
</evidence>
<organism evidence="1 2">
    <name type="scientific">Lepagella muris</name>
    <dbReference type="NCBI Taxonomy" id="3032870"/>
    <lineage>
        <taxon>Bacteria</taxon>
        <taxon>Pseudomonadati</taxon>
        <taxon>Bacteroidota</taxon>
        <taxon>Bacteroidia</taxon>
        <taxon>Bacteroidales</taxon>
        <taxon>Muribaculaceae</taxon>
        <taxon>Lepagella</taxon>
    </lineage>
</organism>
<proteinExistence type="predicted"/>
<evidence type="ECO:0000313" key="2">
    <source>
        <dbReference type="Proteomes" id="UP000306319"/>
    </source>
</evidence>
<protein>
    <submittedName>
        <fullName evidence="1">Uncharacterized protein</fullName>
    </submittedName>
</protein>
<reference evidence="1" key="1">
    <citation type="submission" date="2019-04" db="EMBL/GenBank/DDBJ databases">
        <title>Microbes associate with the intestines of laboratory mice.</title>
        <authorList>
            <person name="Navarre W."/>
            <person name="Wong E."/>
            <person name="Huang K."/>
            <person name="Tropini C."/>
            <person name="Ng K."/>
            <person name="Yu B."/>
        </authorList>
    </citation>
    <scope>NUCLEOTIDE SEQUENCE</scope>
    <source>
        <strain evidence="1">NM04_E33</strain>
    </source>
</reference>
<gene>
    <name evidence="1" type="ORF">E5331_13395</name>
</gene>
<accession>A0AC61RDT4</accession>
<name>A0AC61RDT4_9BACT</name>